<dbReference type="EMBL" id="QXFY01005482">
    <property type="protein sequence ID" value="KAE9272096.1"/>
    <property type="molecule type" value="Genomic_DNA"/>
</dbReference>
<comment type="caution">
    <text evidence="2">The sequence shown here is derived from an EMBL/GenBank/DDBJ whole genome shotgun (WGS) entry which is preliminary data.</text>
</comment>
<evidence type="ECO:0000313" key="11">
    <source>
        <dbReference type="EMBL" id="KAE9272096.1"/>
    </source>
</evidence>
<organism evidence="2 12">
    <name type="scientific">Phytophthora fragariae</name>
    <dbReference type="NCBI Taxonomy" id="53985"/>
    <lineage>
        <taxon>Eukaryota</taxon>
        <taxon>Sar</taxon>
        <taxon>Stramenopiles</taxon>
        <taxon>Oomycota</taxon>
        <taxon>Peronosporomycetes</taxon>
        <taxon>Peronosporales</taxon>
        <taxon>Peronosporaceae</taxon>
        <taxon>Phytophthora</taxon>
    </lineage>
</organism>
<evidence type="ECO:0000313" key="15">
    <source>
        <dbReference type="Proteomes" id="UP000440367"/>
    </source>
</evidence>
<evidence type="ECO:0000313" key="6">
    <source>
        <dbReference type="EMBL" id="KAE9066169.1"/>
    </source>
</evidence>
<evidence type="ECO:0000313" key="9">
    <source>
        <dbReference type="EMBL" id="KAE9167512.1"/>
    </source>
</evidence>
<dbReference type="Proteomes" id="UP000429523">
    <property type="component" value="Unassembled WGS sequence"/>
</dbReference>
<reference evidence="12 13" key="1">
    <citation type="submission" date="2018-08" db="EMBL/GenBank/DDBJ databases">
        <title>Genomic investigation of the strawberry pathogen Phytophthora fragariae indicates pathogenicity is determined by transcriptional variation in three key races.</title>
        <authorList>
            <person name="Adams T.M."/>
            <person name="Armitage A.D."/>
            <person name="Sobczyk M.K."/>
            <person name="Bates H.J."/>
            <person name="Dunwell J.M."/>
            <person name="Nellist C.F."/>
            <person name="Harrison R.J."/>
        </authorList>
    </citation>
    <scope>NUCLEOTIDE SEQUENCE [LARGE SCALE GENOMIC DNA]</scope>
    <source>
        <strain evidence="10 14">A4</strain>
        <strain evidence="9 15">BC-1</strain>
        <strain evidence="8 19">BC-23</strain>
        <strain evidence="7 13">NOV-27</strain>
        <strain evidence="6 16">NOV-5</strain>
        <strain evidence="5 17">NOV-71</strain>
        <strain evidence="11 20">NOV-77</strain>
        <strain evidence="2 12">NOV-9</strain>
        <strain evidence="4 21">ONT-3</strain>
        <strain evidence="3 18">SCRP245</strain>
    </source>
</reference>
<proteinExistence type="predicted"/>
<dbReference type="EMBL" id="QXGC01005555">
    <property type="protein sequence ID" value="KAE9164932.1"/>
    <property type="molecule type" value="Genomic_DNA"/>
</dbReference>
<accession>A0A6A3DGV0</accession>
<dbReference type="EMBL" id="QXFZ01005164">
    <property type="protein sequence ID" value="KAE9061751.1"/>
    <property type="molecule type" value="Genomic_DNA"/>
</dbReference>
<dbReference type="Proteomes" id="UP000441208">
    <property type="component" value="Unassembled WGS sequence"/>
</dbReference>
<feature type="compositionally biased region" description="Basic and acidic residues" evidence="1">
    <location>
        <begin position="199"/>
        <end position="210"/>
    </location>
</feature>
<feature type="region of interest" description="Disordered" evidence="1">
    <location>
        <begin position="196"/>
        <end position="222"/>
    </location>
</feature>
<evidence type="ECO:0000313" key="4">
    <source>
        <dbReference type="EMBL" id="KAE9060303.1"/>
    </source>
</evidence>
<dbReference type="Proteomes" id="UP000476176">
    <property type="component" value="Unassembled WGS sequence"/>
</dbReference>
<dbReference type="AlphaFoldDB" id="A0A6A3DGV0"/>
<evidence type="ECO:0000313" key="21">
    <source>
        <dbReference type="Proteomes" id="UP000488956"/>
    </source>
</evidence>
<feature type="region of interest" description="Disordered" evidence="1">
    <location>
        <begin position="147"/>
        <end position="184"/>
    </location>
</feature>
<name>A0A6A3DGV0_9STRA</name>
<dbReference type="Proteomes" id="UP000486351">
    <property type="component" value="Unassembled WGS sequence"/>
</dbReference>
<keyword evidence="13" id="KW-1185">Reference proteome</keyword>
<dbReference type="Proteomes" id="UP000433483">
    <property type="component" value="Unassembled WGS sequence"/>
</dbReference>
<dbReference type="EMBL" id="QXFX01005626">
    <property type="protein sequence ID" value="KAE9060303.1"/>
    <property type="molecule type" value="Genomic_DNA"/>
</dbReference>
<evidence type="ECO:0000313" key="7">
    <source>
        <dbReference type="EMBL" id="KAE9163206.1"/>
    </source>
</evidence>
<evidence type="ECO:0000313" key="3">
    <source>
        <dbReference type="EMBL" id="KAE8961844.1"/>
    </source>
</evidence>
<sequence>MDLLDVIQNEVLKQKEEEALNNFSRVSDFRGFISESRPDPDVSVTLKLCCLSAERLKGGHGTRFTGVDASQRAEFEPTSNALADLTPLKRKPYIAQVTVWDAKTKKGSFSKTNIEFQPGAVYVFRQVDGVGFYADIAKGNVQYERDTPDKVFEQEPPLKKRKLDRVPSKNPGKRKAQVVATGKRPAGVEEIGDDILMATEEKEAEPRDLGSTRSMRSNPLSV</sequence>
<dbReference type="OrthoDB" id="113997at2759"/>
<gene>
    <name evidence="10" type="ORF">PF001_g30288</name>
    <name evidence="9" type="ORF">PF002_g30862</name>
    <name evidence="8" type="ORF">PF004_g29666</name>
    <name evidence="7" type="ORF">PF005_g30540</name>
    <name evidence="6" type="ORF">PF006_g30302</name>
    <name evidence="5" type="ORF">PF007_g30148</name>
    <name evidence="11" type="ORF">PF008_g30188</name>
    <name evidence="2" type="ORF">PF009_g30770</name>
    <name evidence="4" type="ORF">PF010_g30274</name>
    <name evidence="3" type="ORF">PF011_g29597</name>
</gene>
<evidence type="ECO:0000256" key="1">
    <source>
        <dbReference type="SAM" id="MobiDB-lite"/>
    </source>
</evidence>
<evidence type="ECO:0000313" key="19">
    <source>
        <dbReference type="Proteomes" id="UP000476176"/>
    </source>
</evidence>
<dbReference type="EMBL" id="QXFW01005496">
    <property type="protein sequence ID" value="KAE8961844.1"/>
    <property type="molecule type" value="Genomic_DNA"/>
</dbReference>
<dbReference type="Proteomes" id="UP000437068">
    <property type="component" value="Unassembled WGS sequence"/>
</dbReference>
<feature type="compositionally biased region" description="Basic and acidic residues" evidence="1">
    <location>
        <begin position="147"/>
        <end position="158"/>
    </location>
</feature>
<feature type="compositionally biased region" description="Polar residues" evidence="1">
    <location>
        <begin position="211"/>
        <end position="222"/>
    </location>
</feature>
<dbReference type="Proteomes" id="UP000440732">
    <property type="component" value="Unassembled WGS sequence"/>
</dbReference>
<protein>
    <submittedName>
        <fullName evidence="2">Uncharacterized protein</fullName>
    </submittedName>
</protein>
<evidence type="ECO:0000313" key="5">
    <source>
        <dbReference type="EMBL" id="KAE9061751.1"/>
    </source>
</evidence>
<evidence type="ECO:0000313" key="2">
    <source>
        <dbReference type="EMBL" id="KAE8918917.1"/>
    </source>
</evidence>
<evidence type="ECO:0000313" key="8">
    <source>
        <dbReference type="EMBL" id="KAE9164932.1"/>
    </source>
</evidence>
<dbReference type="EMBL" id="QXGB01005395">
    <property type="protein sequence ID" value="KAE9163206.1"/>
    <property type="molecule type" value="Genomic_DNA"/>
</dbReference>
<dbReference type="Proteomes" id="UP000440367">
    <property type="component" value="Unassembled WGS sequence"/>
</dbReference>
<evidence type="ECO:0000313" key="12">
    <source>
        <dbReference type="Proteomes" id="UP000429523"/>
    </source>
</evidence>
<dbReference type="EMBL" id="QXGE01005659">
    <property type="protein sequence ID" value="KAE9266915.1"/>
    <property type="molecule type" value="Genomic_DNA"/>
</dbReference>
<evidence type="ECO:0000313" key="20">
    <source>
        <dbReference type="Proteomes" id="UP000486351"/>
    </source>
</evidence>
<dbReference type="EMBL" id="QXGF01005154">
    <property type="protein sequence ID" value="KAE8918917.1"/>
    <property type="molecule type" value="Genomic_DNA"/>
</dbReference>
<dbReference type="EMBL" id="QXGA01005672">
    <property type="protein sequence ID" value="KAE9066169.1"/>
    <property type="molecule type" value="Genomic_DNA"/>
</dbReference>
<dbReference type="Proteomes" id="UP000488956">
    <property type="component" value="Unassembled WGS sequence"/>
</dbReference>
<evidence type="ECO:0000313" key="14">
    <source>
        <dbReference type="Proteomes" id="UP000437068"/>
    </source>
</evidence>
<evidence type="ECO:0000313" key="10">
    <source>
        <dbReference type="EMBL" id="KAE9266915.1"/>
    </source>
</evidence>
<evidence type="ECO:0000313" key="17">
    <source>
        <dbReference type="Proteomes" id="UP000441208"/>
    </source>
</evidence>
<evidence type="ECO:0000313" key="16">
    <source>
        <dbReference type="Proteomes" id="UP000440732"/>
    </source>
</evidence>
<dbReference type="Proteomes" id="UP000460718">
    <property type="component" value="Unassembled WGS sequence"/>
</dbReference>
<evidence type="ECO:0000313" key="13">
    <source>
        <dbReference type="Proteomes" id="UP000433483"/>
    </source>
</evidence>
<dbReference type="EMBL" id="QXGD01005080">
    <property type="protein sequence ID" value="KAE9167512.1"/>
    <property type="molecule type" value="Genomic_DNA"/>
</dbReference>
<evidence type="ECO:0000313" key="18">
    <source>
        <dbReference type="Proteomes" id="UP000460718"/>
    </source>
</evidence>